<dbReference type="Pfam" id="PF09699">
    <property type="entry name" value="Paired_CXXCH_1"/>
    <property type="match status" value="1"/>
</dbReference>
<dbReference type="SUPFAM" id="SSF48695">
    <property type="entry name" value="Multiheme cytochromes"/>
    <property type="match status" value="1"/>
</dbReference>
<proteinExistence type="predicted"/>
<feature type="domain" description="Doubled CXXCH motif" evidence="1">
    <location>
        <begin position="243"/>
        <end position="273"/>
    </location>
</feature>
<organism evidence="2">
    <name type="scientific">hydrothermal vent metagenome</name>
    <dbReference type="NCBI Taxonomy" id="652676"/>
    <lineage>
        <taxon>unclassified sequences</taxon>
        <taxon>metagenomes</taxon>
        <taxon>ecological metagenomes</taxon>
    </lineage>
</organism>
<gene>
    <name evidence="2" type="ORF">MNBD_GAMMA20-284</name>
</gene>
<evidence type="ECO:0000313" key="2">
    <source>
        <dbReference type="EMBL" id="VAX03814.1"/>
    </source>
</evidence>
<accession>A0A3B1AVH4</accession>
<sequence>MIMAPKSNRSDKHTKFTLIVSLLTGALLAGTVWGTYTFAAAIVGDPVLGASDPILGSKHDFTGLNERSGVNSMSGVAFSDYGYSCVYCHIPPEEAGASPASFGGIDGWNRYVPTLSNYQLFDSPTLDHKTNTPNPISMLCLSCHDGTMAVDMVIFKPVTFDASQDDSMHMRLSASDDIESCGKCHDGRIGHDITAKVLGTDLRNDHPISMQYAGIGFNDVDFRPLETPDGFLNGVKLYDGNVECMTCHNVHDPSRPLLLRANPEVLCSTCHTK</sequence>
<name>A0A3B1AVH4_9ZZZZ</name>
<evidence type="ECO:0000259" key="1">
    <source>
        <dbReference type="Pfam" id="PF09699"/>
    </source>
</evidence>
<dbReference type="AlphaFoldDB" id="A0A3B1AVH4"/>
<reference evidence="2" key="1">
    <citation type="submission" date="2018-06" db="EMBL/GenBank/DDBJ databases">
        <authorList>
            <person name="Zhirakovskaya E."/>
        </authorList>
    </citation>
    <scope>NUCLEOTIDE SEQUENCE</scope>
</reference>
<dbReference type="InterPro" id="IPR036280">
    <property type="entry name" value="Multihaem_cyt_sf"/>
</dbReference>
<protein>
    <submittedName>
        <fullName evidence="2">Cytochrome c family protein</fullName>
    </submittedName>
</protein>
<dbReference type="Gene3D" id="1.10.1130.10">
    <property type="entry name" value="Flavocytochrome C3, Chain A"/>
    <property type="match status" value="1"/>
</dbReference>
<dbReference type="EMBL" id="UOFU01000350">
    <property type="protein sequence ID" value="VAX03814.1"/>
    <property type="molecule type" value="Genomic_DNA"/>
</dbReference>
<dbReference type="InterPro" id="IPR010177">
    <property type="entry name" value="Paired_CXXCH_1"/>
</dbReference>